<dbReference type="PANTHER" id="PTHR21047:SF2">
    <property type="entry name" value="THYMIDINE DIPHOSPHO-4-KETO-RHAMNOSE 3,5-EPIMERASE"/>
    <property type="match status" value="1"/>
</dbReference>
<dbReference type="KEGG" id="ali:AZOLI_p60081"/>
<evidence type="ECO:0000256" key="3">
    <source>
        <dbReference type="ARBA" id="ARBA00012098"/>
    </source>
</evidence>
<dbReference type="EMBL" id="FQ311874">
    <property type="protein sequence ID" value="CBS91501.1"/>
    <property type="molecule type" value="Genomic_DNA"/>
</dbReference>
<dbReference type="EC" id="5.1.3.13" evidence="3 7"/>
<protein>
    <recommendedName>
        <fullName evidence="4 7">dTDP-4-dehydrorhamnose 3,5-epimerase</fullName>
        <ecNumber evidence="3 7">5.1.3.13</ecNumber>
    </recommendedName>
    <alternativeName>
        <fullName evidence="7">Thymidine diphospho-4-keto-rhamnose 3,5-epimerase</fullName>
    </alternativeName>
</protein>
<dbReference type="GO" id="GO:0005829">
    <property type="term" value="C:cytosol"/>
    <property type="evidence" value="ECO:0007669"/>
    <property type="project" value="TreeGrafter"/>
</dbReference>
<evidence type="ECO:0000256" key="1">
    <source>
        <dbReference type="ARBA" id="ARBA00001298"/>
    </source>
</evidence>
<dbReference type="GO" id="GO:0019305">
    <property type="term" value="P:dTDP-rhamnose biosynthetic process"/>
    <property type="evidence" value="ECO:0007669"/>
    <property type="project" value="UniProtKB-UniRule"/>
</dbReference>
<dbReference type="GO" id="GO:0000271">
    <property type="term" value="P:polysaccharide biosynthetic process"/>
    <property type="evidence" value="ECO:0007669"/>
    <property type="project" value="TreeGrafter"/>
</dbReference>
<dbReference type="NCBIfam" id="TIGR01221">
    <property type="entry name" value="rmlC"/>
    <property type="match status" value="1"/>
</dbReference>
<evidence type="ECO:0000256" key="6">
    <source>
        <dbReference type="PIRSR" id="PIRSR600888-3"/>
    </source>
</evidence>
<name>G7ZIM6_AZOL4</name>
<comment type="pathway">
    <text evidence="7">Carbohydrate biosynthesis; dTDP-L-rhamnose biosynthesis.</text>
</comment>
<evidence type="ECO:0000256" key="5">
    <source>
        <dbReference type="PIRSR" id="PIRSR600888-1"/>
    </source>
</evidence>
<dbReference type="InterPro" id="IPR014710">
    <property type="entry name" value="RmlC-like_jellyroll"/>
</dbReference>
<dbReference type="UniPathway" id="UPA00124"/>
<dbReference type="PANTHER" id="PTHR21047">
    <property type="entry name" value="DTDP-6-DEOXY-D-GLUCOSE-3,5 EPIMERASE"/>
    <property type="match status" value="1"/>
</dbReference>
<evidence type="ECO:0000256" key="7">
    <source>
        <dbReference type="RuleBase" id="RU364069"/>
    </source>
</evidence>
<feature type="site" description="Participates in a stacking interaction with the thymidine ring of dTDP-4-oxo-6-deoxyglucose" evidence="6">
    <location>
        <position position="182"/>
    </location>
</feature>
<keyword evidence="9" id="KW-1185">Reference proteome</keyword>
<dbReference type="Gene3D" id="2.60.120.10">
    <property type="entry name" value="Jelly Rolls"/>
    <property type="match status" value="1"/>
</dbReference>
<evidence type="ECO:0000256" key="4">
    <source>
        <dbReference type="ARBA" id="ARBA00019595"/>
    </source>
</evidence>
<evidence type="ECO:0000313" key="9">
    <source>
        <dbReference type="Proteomes" id="UP000005667"/>
    </source>
</evidence>
<evidence type="ECO:0000256" key="2">
    <source>
        <dbReference type="ARBA" id="ARBA00001997"/>
    </source>
</evidence>
<proteinExistence type="inferred from homology"/>
<evidence type="ECO:0000313" key="8">
    <source>
        <dbReference type="EMBL" id="CBS91501.1"/>
    </source>
</evidence>
<comment type="similarity">
    <text evidence="7">Belongs to the dTDP-4-dehydrorhamnose 3,5-epimerase family.</text>
</comment>
<reference evidence="9" key="1">
    <citation type="journal article" date="2011" name="PLoS Genet.">
        <title>Azospirillum genomes reveal transition of bacteria from aquatic to terrestrial environments.</title>
        <authorList>
            <person name="Wisniewski-Dye F."/>
            <person name="Borziak K."/>
            <person name="Khalsa-Moyers G."/>
            <person name="Alexandre G."/>
            <person name="Sukharnikov L.O."/>
            <person name="Wuichet K."/>
            <person name="Hurst G.B."/>
            <person name="McDonald W.H."/>
            <person name="Robertson J.S."/>
            <person name="Barbe V."/>
            <person name="Calteau A."/>
            <person name="Rouy Z."/>
            <person name="Mangenot S."/>
            <person name="Prigent-Combaret C."/>
            <person name="Normand P."/>
            <person name="Boyer M."/>
            <person name="Siguier P."/>
            <person name="Dessaux Y."/>
            <person name="Elmerich C."/>
            <person name="Condemine G."/>
            <person name="Krishnen G."/>
            <person name="Kennedy I."/>
            <person name="Paterson A.H."/>
            <person name="Gonzalez V."/>
            <person name="Mavingui P."/>
            <person name="Zhulin I.B."/>
        </authorList>
    </citation>
    <scope>NUCLEOTIDE SEQUENCE [LARGE SCALE GENOMIC DNA]</scope>
    <source>
        <strain evidence="9">4B</strain>
    </source>
</reference>
<feature type="active site" description="Proton acceptor" evidence="5">
    <location>
        <position position="106"/>
    </location>
</feature>
<feature type="active site" description="Proton donor" evidence="5">
    <location>
        <position position="176"/>
    </location>
</feature>
<dbReference type="GO" id="GO:0008830">
    <property type="term" value="F:dTDP-4-dehydrorhamnose 3,5-epimerase activity"/>
    <property type="evidence" value="ECO:0007669"/>
    <property type="project" value="UniProtKB-UniRule"/>
</dbReference>
<dbReference type="SUPFAM" id="SSF51182">
    <property type="entry name" value="RmlC-like cupins"/>
    <property type="match status" value="1"/>
</dbReference>
<dbReference type="HOGENOM" id="CLU_090940_1_0_5"/>
<dbReference type="Pfam" id="PF00908">
    <property type="entry name" value="dTDP_sugar_isom"/>
    <property type="match status" value="1"/>
</dbReference>
<sequence>MATHRIRFWRPAAWGKFQRALAARLPCPRPGSCCPSLSPSREGIMKFHATPLTGACLVELEKRGDERGFFARMFCEREFGEAGWPISVVQLNNSVTSKAGTLRGFHYQLAPAAEIKLIRCVRGALYDVVLDLRPDSPSYGKWFGAELSAENRSMMYVPRGCAHAFLTLADETEVVYLVSEAYSPQNERGVRFDDPRFGVDWPLQPTEMSVKDQSWPDFDPDFHGVERLRGLL</sequence>
<comment type="catalytic activity">
    <reaction evidence="1 7">
        <text>dTDP-4-dehydro-6-deoxy-alpha-D-glucose = dTDP-4-dehydro-beta-L-rhamnose</text>
        <dbReference type="Rhea" id="RHEA:16969"/>
        <dbReference type="ChEBI" id="CHEBI:57649"/>
        <dbReference type="ChEBI" id="CHEBI:62830"/>
        <dbReference type="EC" id="5.1.3.13"/>
    </reaction>
</comment>
<comment type="subunit">
    <text evidence="7">Homodimer.</text>
</comment>
<geneLocation type="plasmid" evidence="8 9">
    <name>AZO_p6</name>
</geneLocation>
<dbReference type="Proteomes" id="UP000005667">
    <property type="component" value="Plasmid AZO_p6"/>
</dbReference>
<comment type="function">
    <text evidence="2 7">Catalyzes the epimerization of the C3' and C5'positions of dTDP-6-deoxy-D-xylo-4-hexulose, forming dTDP-6-deoxy-L-lyxo-4-hexulose.</text>
</comment>
<accession>G7ZIM6</accession>
<gene>
    <name evidence="8" type="ordered locus">AZOLI_p60081</name>
</gene>
<keyword evidence="7 8" id="KW-0413">Isomerase</keyword>
<keyword evidence="8" id="KW-0614">Plasmid</keyword>
<organism evidence="8 9">
    <name type="scientific">Azospirillum lipoferum (strain 4B)</name>
    <dbReference type="NCBI Taxonomy" id="862719"/>
    <lineage>
        <taxon>Bacteria</taxon>
        <taxon>Pseudomonadati</taxon>
        <taxon>Pseudomonadota</taxon>
        <taxon>Alphaproteobacteria</taxon>
        <taxon>Rhodospirillales</taxon>
        <taxon>Azospirillaceae</taxon>
        <taxon>Azospirillum</taxon>
    </lineage>
</organism>
<dbReference type="AlphaFoldDB" id="G7ZIM6"/>
<dbReference type="InterPro" id="IPR000888">
    <property type="entry name" value="RmlC-like"/>
</dbReference>
<dbReference type="CDD" id="cd00438">
    <property type="entry name" value="cupin_RmlC"/>
    <property type="match status" value="1"/>
</dbReference>
<dbReference type="InterPro" id="IPR011051">
    <property type="entry name" value="RmlC_Cupin_sf"/>
</dbReference>